<proteinExistence type="inferred from homology"/>
<protein>
    <submittedName>
        <fullName evidence="4">TldD/PmbA family protein</fullName>
    </submittedName>
</protein>
<organism evidence="4 5">
    <name type="scientific">candidate division CSSED10-310 bacterium</name>
    <dbReference type="NCBI Taxonomy" id="2855610"/>
    <lineage>
        <taxon>Bacteria</taxon>
        <taxon>Bacteria division CSSED10-310</taxon>
    </lineage>
</organism>
<comment type="caution">
    <text evidence="4">The sequence shown here is derived from an EMBL/GenBank/DDBJ whole genome shotgun (WGS) entry which is preliminary data.</text>
</comment>
<feature type="domain" description="Metalloprotease TldD/E N-terminal" evidence="2">
    <location>
        <begin position="15"/>
        <end position="67"/>
    </location>
</feature>
<name>A0ABV6YZI1_UNCC1</name>
<dbReference type="InterPro" id="IPR002510">
    <property type="entry name" value="Metalloprtase-TldD/E_N"/>
</dbReference>
<dbReference type="InterPro" id="IPR047657">
    <property type="entry name" value="PmbA"/>
</dbReference>
<dbReference type="InterPro" id="IPR045569">
    <property type="entry name" value="Metalloprtase-TldD/E_C"/>
</dbReference>
<dbReference type="PANTHER" id="PTHR43421:SF1">
    <property type="entry name" value="METALLOPROTEASE PMBA"/>
    <property type="match status" value="1"/>
</dbReference>
<dbReference type="Proteomes" id="UP001594351">
    <property type="component" value="Unassembled WGS sequence"/>
</dbReference>
<accession>A0ABV6YZI1</accession>
<evidence type="ECO:0000259" key="3">
    <source>
        <dbReference type="Pfam" id="PF19289"/>
    </source>
</evidence>
<evidence type="ECO:0000313" key="5">
    <source>
        <dbReference type="Proteomes" id="UP001594351"/>
    </source>
</evidence>
<sequence length="427" mass="48110">MEKLLEQAKRVSEQAEVYESKVEEHSVTMENGKLQDIESKYLTIINLRIIKDGKLGFAYGCDFTQRQDLLHNALKFLYGGIEAPYKFPCSQALPEFNTYDPAIETINSRDMSAECDRIFDYLSSRTTAEINIYATTRSEKIRILNSHNTDLFDRSSSYTVDCEVVYPGSAASMWRTFSSKRFEEIPVPLTHELSQLYSLSVPVVQPSSDKMQILFMPNSLDTINWRIMNATNAESIYKKFSPLTNKLEQKIFDQQVTVYDDPNNDLYPRARAFDDEGVACAPLTIVENGILKNFYNNLFFAQKLDMPATGHGYKADQSRKPYPTLSHMHLKPGKKSFKALVAAIKRGIILEYAMGLHCGNIAHGDFSVGIGTGLFVENGIIVGRVKDAMVAGNIYETLNQVIHIEDRFHLGSQMPAILCDGVSVSIK</sequence>
<evidence type="ECO:0000313" key="4">
    <source>
        <dbReference type="EMBL" id="MFC1851601.1"/>
    </source>
</evidence>
<dbReference type="SUPFAM" id="SSF111283">
    <property type="entry name" value="Putative modulator of DNA gyrase, PmbA/TldD"/>
    <property type="match status" value="1"/>
</dbReference>
<dbReference type="Pfam" id="PF01523">
    <property type="entry name" value="PmbA_TldD_1st"/>
    <property type="match status" value="1"/>
</dbReference>
<reference evidence="4 5" key="1">
    <citation type="submission" date="2024-09" db="EMBL/GenBank/DDBJ databases">
        <title>Laminarin stimulates single cell rates of sulfate reduction while oxygen inhibits transcriptomic activity in coastal marine sediment.</title>
        <authorList>
            <person name="Lindsay M."/>
            <person name="Orcutt B."/>
            <person name="Emerson D."/>
            <person name="Stepanauskas R."/>
            <person name="D'Angelo T."/>
        </authorList>
    </citation>
    <scope>NUCLEOTIDE SEQUENCE [LARGE SCALE GENOMIC DNA]</scope>
    <source>
        <strain evidence="4">SAG AM-311-K15</strain>
    </source>
</reference>
<dbReference type="InterPro" id="IPR035068">
    <property type="entry name" value="TldD/PmbA_N"/>
</dbReference>
<dbReference type="EMBL" id="JBHPBY010000206">
    <property type="protein sequence ID" value="MFC1851601.1"/>
    <property type="molecule type" value="Genomic_DNA"/>
</dbReference>
<dbReference type="Pfam" id="PF19289">
    <property type="entry name" value="PmbA_TldD_3rd"/>
    <property type="match status" value="1"/>
</dbReference>
<dbReference type="PANTHER" id="PTHR43421">
    <property type="entry name" value="METALLOPROTEASE PMBA"/>
    <property type="match status" value="1"/>
</dbReference>
<gene>
    <name evidence="4" type="ORF">ACFL27_15530</name>
</gene>
<evidence type="ECO:0000259" key="2">
    <source>
        <dbReference type="Pfam" id="PF01523"/>
    </source>
</evidence>
<keyword evidence="5" id="KW-1185">Reference proteome</keyword>
<evidence type="ECO:0000256" key="1">
    <source>
        <dbReference type="ARBA" id="ARBA00005836"/>
    </source>
</evidence>
<comment type="similarity">
    <text evidence="1">Belongs to the peptidase U62 family.</text>
</comment>
<dbReference type="Gene3D" id="3.30.2290.10">
    <property type="entry name" value="PmbA/TldD superfamily"/>
    <property type="match status" value="1"/>
</dbReference>
<dbReference type="InterPro" id="IPR036059">
    <property type="entry name" value="TldD/PmbA_sf"/>
</dbReference>
<feature type="domain" description="Metalloprotease TldD/E C-terminal" evidence="3">
    <location>
        <begin position="209"/>
        <end position="425"/>
    </location>
</feature>